<dbReference type="InterPro" id="IPR044698">
    <property type="entry name" value="VKOR/LTO1"/>
</dbReference>
<gene>
    <name evidence="12" type="ORF">COW81_00990</name>
</gene>
<reference evidence="12 13" key="1">
    <citation type="submission" date="2017-09" db="EMBL/GenBank/DDBJ databases">
        <title>Depth-based differentiation of microbial function through sediment-hosted aquifers and enrichment of novel symbionts in the deep terrestrial subsurface.</title>
        <authorList>
            <person name="Probst A.J."/>
            <person name="Ladd B."/>
            <person name="Jarett J.K."/>
            <person name="Geller-Mcgrath D.E."/>
            <person name="Sieber C.M."/>
            <person name="Emerson J.B."/>
            <person name="Anantharaman K."/>
            <person name="Thomas B.C."/>
            <person name="Malmstrom R."/>
            <person name="Stieglmeier M."/>
            <person name="Klingl A."/>
            <person name="Woyke T."/>
            <person name="Ryan C.M."/>
            <person name="Banfield J.F."/>
        </authorList>
    </citation>
    <scope>NUCLEOTIDE SEQUENCE [LARGE SCALE GENOMIC DNA]</scope>
    <source>
        <strain evidence="12">CG22_combo_CG10-13_8_21_14_all_36_13</strain>
    </source>
</reference>
<evidence type="ECO:0000256" key="10">
    <source>
        <dbReference type="SAM" id="Phobius"/>
    </source>
</evidence>
<proteinExistence type="inferred from homology"/>
<evidence type="ECO:0000256" key="9">
    <source>
        <dbReference type="ARBA" id="ARBA00023284"/>
    </source>
</evidence>
<keyword evidence="7 10" id="KW-0472">Membrane</keyword>
<keyword evidence="8" id="KW-1015">Disulfide bond</keyword>
<protein>
    <recommendedName>
        <fullName evidence="11">Vitamin K epoxide reductase domain-containing protein</fullName>
    </recommendedName>
</protein>
<comment type="caution">
    <text evidence="12">The sequence shown here is derived from an EMBL/GenBank/DDBJ whole genome shotgun (WGS) entry which is preliminary data.</text>
</comment>
<evidence type="ECO:0000256" key="8">
    <source>
        <dbReference type="ARBA" id="ARBA00023157"/>
    </source>
</evidence>
<dbReference type="SMART" id="SM00756">
    <property type="entry name" value="VKc"/>
    <property type="match status" value="1"/>
</dbReference>
<evidence type="ECO:0000259" key="11">
    <source>
        <dbReference type="SMART" id="SM00756"/>
    </source>
</evidence>
<sequence length="144" mass="16301">MKNKSVLWAMLGLSVVGILDSFYLTIIHFSQNELVCTIIEGCDVVLKSAYSEIGPISTAALGVLFYITVFYIVLLYISGKTSDVLMNKLVWVFALGFAASLFFLYLQMFVIKAYCQYCILSLITSTLLFVLFFFKEKSKNKYES</sequence>
<dbReference type="Gene3D" id="1.20.1440.130">
    <property type="entry name" value="VKOR domain"/>
    <property type="match status" value="1"/>
</dbReference>
<evidence type="ECO:0000256" key="1">
    <source>
        <dbReference type="ARBA" id="ARBA00004141"/>
    </source>
</evidence>
<evidence type="ECO:0000256" key="7">
    <source>
        <dbReference type="ARBA" id="ARBA00023136"/>
    </source>
</evidence>
<dbReference type="GO" id="GO:0016491">
    <property type="term" value="F:oxidoreductase activity"/>
    <property type="evidence" value="ECO:0007669"/>
    <property type="project" value="UniProtKB-KW"/>
</dbReference>
<dbReference type="Proteomes" id="UP000231143">
    <property type="component" value="Unassembled WGS sequence"/>
</dbReference>
<evidence type="ECO:0000256" key="2">
    <source>
        <dbReference type="ARBA" id="ARBA00006214"/>
    </source>
</evidence>
<comment type="subcellular location">
    <subcellularLocation>
        <location evidence="1">Membrane</location>
        <topology evidence="1">Multi-pass membrane protein</topology>
    </subcellularLocation>
</comment>
<keyword evidence="9" id="KW-0676">Redox-active center</keyword>
<keyword evidence="5 10" id="KW-1133">Transmembrane helix</keyword>
<evidence type="ECO:0000256" key="5">
    <source>
        <dbReference type="ARBA" id="ARBA00022989"/>
    </source>
</evidence>
<dbReference type="InterPro" id="IPR012932">
    <property type="entry name" value="VKOR"/>
</dbReference>
<organism evidence="12 13">
    <name type="scientific">Candidatus Campbellbacteria bacterium CG22_combo_CG10-13_8_21_14_all_36_13</name>
    <dbReference type="NCBI Taxonomy" id="1974529"/>
    <lineage>
        <taxon>Bacteria</taxon>
        <taxon>Candidatus Campbelliibacteriota</taxon>
    </lineage>
</organism>
<feature type="transmembrane region" description="Helical" evidence="10">
    <location>
        <begin position="114"/>
        <end position="134"/>
    </location>
</feature>
<evidence type="ECO:0000256" key="4">
    <source>
        <dbReference type="ARBA" id="ARBA00022719"/>
    </source>
</evidence>
<dbReference type="EMBL" id="PCTT01000013">
    <property type="protein sequence ID" value="PIP87278.1"/>
    <property type="molecule type" value="Genomic_DNA"/>
</dbReference>
<comment type="similarity">
    <text evidence="2">Belongs to the VKOR family.</text>
</comment>
<dbReference type="Pfam" id="PF07884">
    <property type="entry name" value="VKOR"/>
    <property type="match status" value="1"/>
</dbReference>
<dbReference type="PANTHER" id="PTHR34573">
    <property type="entry name" value="VKC DOMAIN-CONTAINING PROTEIN"/>
    <property type="match status" value="1"/>
</dbReference>
<keyword evidence="4" id="KW-0874">Quinone</keyword>
<evidence type="ECO:0000256" key="3">
    <source>
        <dbReference type="ARBA" id="ARBA00022692"/>
    </source>
</evidence>
<accession>A0A2H0DZH9</accession>
<feature type="domain" description="Vitamin K epoxide reductase" evidence="11">
    <location>
        <begin position="3"/>
        <end position="136"/>
    </location>
</feature>
<evidence type="ECO:0000256" key="6">
    <source>
        <dbReference type="ARBA" id="ARBA00023002"/>
    </source>
</evidence>
<dbReference type="CDD" id="cd12916">
    <property type="entry name" value="VKOR_1"/>
    <property type="match status" value="1"/>
</dbReference>
<name>A0A2H0DZH9_9BACT</name>
<evidence type="ECO:0000313" key="12">
    <source>
        <dbReference type="EMBL" id="PIP87278.1"/>
    </source>
</evidence>
<keyword evidence="3 10" id="KW-0812">Transmembrane</keyword>
<keyword evidence="6" id="KW-0560">Oxidoreductase</keyword>
<dbReference type="GO" id="GO:0016020">
    <property type="term" value="C:membrane"/>
    <property type="evidence" value="ECO:0007669"/>
    <property type="project" value="UniProtKB-SubCell"/>
</dbReference>
<dbReference type="GO" id="GO:0048038">
    <property type="term" value="F:quinone binding"/>
    <property type="evidence" value="ECO:0007669"/>
    <property type="project" value="UniProtKB-KW"/>
</dbReference>
<feature type="transmembrane region" description="Helical" evidence="10">
    <location>
        <begin position="89"/>
        <end position="108"/>
    </location>
</feature>
<dbReference type="AlphaFoldDB" id="A0A2H0DZH9"/>
<feature type="transmembrane region" description="Helical" evidence="10">
    <location>
        <begin position="7"/>
        <end position="26"/>
    </location>
</feature>
<dbReference type="PANTHER" id="PTHR34573:SF1">
    <property type="entry name" value="VITAMIN K EPOXIDE REDUCTASE DOMAIN-CONTAINING PROTEIN"/>
    <property type="match status" value="1"/>
</dbReference>
<evidence type="ECO:0000313" key="13">
    <source>
        <dbReference type="Proteomes" id="UP000231143"/>
    </source>
</evidence>
<feature type="transmembrane region" description="Helical" evidence="10">
    <location>
        <begin position="56"/>
        <end position="77"/>
    </location>
</feature>
<dbReference type="InterPro" id="IPR038354">
    <property type="entry name" value="VKOR_sf"/>
</dbReference>